<dbReference type="Proteomes" id="UP000187283">
    <property type="component" value="Unassembled WGS sequence"/>
</dbReference>
<organism evidence="1 2">
    <name type="scientific">Smittium culicis</name>
    <dbReference type="NCBI Taxonomy" id="133412"/>
    <lineage>
        <taxon>Eukaryota</taxon>
        <taxon>Fungi</taxon>
        <taxon>Fungi incertae sedis</taxon>
        <taxon>Zoopagomycota</taxon>
        <taxon>Kickxellomycotina</taxon>
        <taxon>Harpellomycetes</taxon>
        <taxon>Harpellales</taxon>
        <taxon>Legeriomycetaceae</taxon>
        <taxon>Smittium</taxon>
    </lineage>
</organism>
<sequence length="86" mass="9797">MAPWMKNILVIKLRIKRKASYTTRQSTPPMDTVESIQQVQPPKSWAKVLSSKMKPPKVSRIGIRKEIKSKNTSYKPVSLLEMVSGN</sequence>
<comment type="caution">
    <text evidence="1">The sequence shown here is derived from an EMBL/GenBank/DDBJ whole genome shotgun (WGS) entry which is preliminary data.</text>
</comment>
<dbReference type="EMBL" id="LSSN01005168">
    <property type="protein sequence ID" value="OMJ10100.1"/>
    <property type="molecule type" value="Genomic_DNA"/>
</dbReference>
<dbReference type="OrthoDB" id="10446499at2759"/>
<dbReference type="AlphaFoldDB" id="A0A1R1X681"/>
<name>A0A1R1X681_9FUNG</name>
<evidence type="ECO:0000313" key="2">
    <source>
        <dbReference type="Proteomes" id="UP000187283"/>
    </source>
</evidence>
<keyword evidence="2" id="KW-1185">Reference proteome</keyword>
<reference evidence="1 2" key="1">
    <citation type="submission" date="2017-01" db="EMBL/GenBank/DDBJ databases">
        <authorList>
            <person name="Mah S.A."/>
            <person name="Swanson W.J."/>
            <person name="Moy G.W."/>
            <person name="Vacquier V.D."/>
        </authorList>
    </citation>
    <scope>NUCLEOTIDE SEQUENCE [LARGE SCALE GENOMIC DNA]</scope>
    <source>
        <strain evidence="1 2">GSMNP</strain>
    </source>
</reference>
<gene>
    <name evidence="1" type="ORF">AYI70_g10531</name>
</gene>
<protein>
    <submittedName>
        <fullName evidence="1">Uncharacterized protein</fullName>
    </submittedName>
</protein>
<proteinExistence type="predicted"/>
<evidence type="ECO:0000313" key="1">
    <source>
        <dbReference type="EMBL" id="OMJ10100.1"/>
    </source>
</evidence>
<accession>A0A1R1X681</accession>